<keyword evidence="2" id="KW-1185">Reference proteome</keyword>
<name>A0AAV4TRF0_CAEEX</name>
<dbReference type="Proteomes" id="UP001054945">
    <property type="component" value="Unassembled WGS sequence"/>
</dbReference>
<accession>A0AAV4TRF0</accession>
<evidence type="ECO:0000313" key="1">
    <source>
        <dbReference type="EMBL" id="GIY46638.1"/>
    </source>
</evidence>
<dbReference type="AlphaFoldDB" id="A0AAV4TRF0"/>
<proteinExistence type="predicted"/>
<sequence>MHISVLSATRSRKFKIFLKCPKGHFPSTPHKNLRVRSSQKRDDVGSGMMEFFRIAQFLLWSRLTIARRRLRIYYELTLHHHRRDKEEYLFIIIIPPLLPPLFHGDMGLPNAVK</sequence>
<organism evidence="1 2">
    <name type="scientific">Caerostris extrusa</name>
    <name type="common">Bark spider</name>
    <name type="synonym">Caerostris bankana</name>
    <dbReference type="NCBI Taxonomy" id="172846"/>
    <lineage>
        <taxon>Eukaryota</taxon>
        <taxon>Metazoa</taxon>
        <taxon>Ecdysozoa</taxon>
        <taxon>Arthropoda</taxon>
        <taxon>Chelicerata</taxon>
        <taxon>Arachnida</taxon>
        <taxon>Araneae</taxon>
        <taxon>Araneomorphae</taxon>
        <taxon>Entelegynae</taxon>
        <taxon>Araneoidea</taxon>
        <taxon>Araneidae</taxon>
        <taxon>Caerostris</taxon>
    </lineage>
</organism>
<comment type="caution">
    <text evidence="1">The sequence shown here is derived from an EMBL/GenBank/DDBJ whole genome shotgun (WGS) entry which is preliminary data.</text>
</comment>
<protein>
    <submittedName>
        <fullName evidence="1">Uncharacterized protein</fullName>
    </submittedName>
</protein>
<evidence type="ECO:0000313" key="2">
    <source>
        <dbReference type="Proteomes" id="UP001054945"/>
    </source>
</evidence>
<reference evidence="1 2" key="1">
    <citation type="submission" date="2021-06" db="EMBL/GenBank/DDBJ databases">
        <title>Caerostris extrusa draft genome.</title>
        <authorList>
            <person name="Kono N."/>
            <person name="Arakawa K."/>
        </authorList>
    </citation>
    <scope>NUCLEOTIDE SEQUENCE [LARGE SCALE GENOMIC DNA]</scope>
</reference>
<gene>
    <name evidence="1" type="ORF">CEXT_407611</name>
</gene>
<dbReference type="EMBL" id="BPLR01011451">
    <property type="protein sequence ID" value="GIY46638.1"/>
    <property type="molecule type" value="Genomic_DNA"/>
</dbReference>